<dbReference type="AlphaFoldDB" id="A0A4P2VNX5"/>
<sequence>MSEHMPTQQFLESLIQEAGSITLKFFQKNFSIQEKSDNQGIVTDADIASENFIKKKIHEKFKTHTILAEESGLEKFTQENSEKEQAIWIIDPLDGTTNFSKGNPYYCISIAFGHIVEGVFQAKLAGIYQPTTQSLFIAEKNKGTFLNKQKLFLNDLQNFKLASIATGFSSNKDKDLIQVVNTIGAIQNKSLGLRINGAAALDLALTAKGIFQGFYEIPLAPWDMAAGALIVTEAGGVVSNFAGKEFCPLRDKGIIAANKQIHPELLSLIQNYYSN</sequence>
<dbReference type="PRINTS" id="PR00377">
    <property type="entry name" value="IMPHPHTASES"/>
</dbReference>
<dbReference type="Gene3D" id="3.40.190.80">
    <property type="match status" value="1"/>
</dbReference>
<comment type="cofactor">
    <cofactor evidence="4">
        <name>Mg(2+)</name>
        <dbReference type="ChEBI" id="CHEBI:18420"/>
    </cofactor>
</comment>
<feature type="binding site" evidence="4">
    <location>
        <position position="93"/>
    </location>
    <ligand>
        <name>Mg(2+)</name>
        <dbReference type="ChEBI" id="CHEBI:18420"/>
        <label>2</label>
    </ligand>
</feature>
<dbReference type="SUPFAM" id="SSF56655">
    <property type="entry name" value="Carbohydrate phosphatase"/>
    <property type="match status" value="1"/>
</dbReference>
<dbReference type="PANTHER" id="PTHR20854">
    <property type="entry name" value="INOSITOL MONOPHOSPHATASE"/>
    <property type="match status" value="1"/>
</dbReference>
<dbReference type="GO" id="GO:0007165">
    <property type="term" value="P:signal transduction"/>
    <property type="evidence" value="ECO:0007669"/>
    <property type="project" value="TreeGrafter"/>
</dbReference>
<protein>
    <submittedName>
        <fullName evidence="5">Inositol monophosphatase</fullName>
    </submittedName>
</protein>
<dbReference type="RefSeq" id="WP_172603901.1">
    <property type="nucleotide sequence ID" value="NZ_AP019368.1"/>
</dbReference>
<feature type="binding site" evidence="4">
    <location>
        <position position="69"/>
    </location>
    <ligand>
        <name>Mg(2+)</name>
        <dbReference type="ChEBI" id="CHEBI:18420"/>
        <label>1</label>
        <note>catalytic</note>
    </ligand>
</feature>
<dbReference type="InterPro" id="IPR020583">
    <property type="entry name" value="Inositol_monoP_metal-BS"/>
</dbReference>
<dbReference type="KEGG" id="sbf:JCM31447_22400"/>
<dbReference type="InterPro" id="IPR020550">
    <property type="entry name" value="Inositol_monophosphatase_CS"/>
</dbReference>
<keyword evidence="6" id="KW-1185">Reference proteome</keyword>
<dbReference type="Pfam" id="PF00459">
    <property type="entry name" value="Inositol_P"/>
    <property type="match status" value="1"/>
</dbReference>
<dbReference type="Gene3D" id="3.30.540.10">
    <property type="entry name" value="Fructose-1,6-Bisphosphatase, subunit A, domain 1"/>
    <property type="match status" value="1"/>
</dbReference>
<dbReference type="PANTHER" id="PTHR20854:SF4">
    <property type="entry name" value="INOSITOL-1-MONOPHOSPHATASE-RELATED"/>
    <property type="match status" value="1"/>
</dbReference>
<dbReference type="Proteomes" id="UP000291236">
    <property type="component" value="Chromosome"/>
</dbReference>
<evidence type="ECO:0000256" key="1">
    <source>
        <dbReference type="ARBA" id="ARBA00022723"/>
    </source>
</evidence>
<reference evidence="5 6" key="1">
    <citation type="submission" date="2018-12" db="EMBL/GenBank/DDBJ databases">
        <title>Rubrispira sanarue gen. nov., sp., nov., a member of the order Silvanigrellales, isolated from a brackish lake in Hamamatsu Japan.</title>
        <authorList>
            <person name="Maejima Y."/>
            <person name="Iino T."/>
            <person name="Muraguchi Y."/>
            <person name="Fukuda K."/>
            <person name="Nojiri H."/>
            <person name="Ohkuma M."/>
            <person name="Moriuchi R."/>
            <person name="Dohra H."/>
            <person name="Kimbara K."/>
            <person name="Shintani M."/>
        </authorList>
    </citation>
    <scope>NUCLEOTIDE SEQUENCE [LARGE SCALE GENOMIC DNA]</scope>
    <source>
        <strain evidence="5 6">RF1110005</strain>
    </source>
</reference>
<name>A0A4P2VNX5_FLUSA</name>
<dbReference type="GO" id="GO:0046872">
    <property type="term" value="F:metal ion binding"/>
    <property type="evidence" value="ECO:0007669"/>
    <property type="project" value="UniProtKB-KW"/>
</dbReference>
<keyword evidence="1 4" id="KW-0479">Metal-binding</keyword>
<proteinExistence type="predicted"/>
<evidence type="ECO:0000256" key="4">
    <source>
        <dbReference type="PIRSR" id="PIRSR600760-2"/>
    </source>
</evidence>
<dbReference type="GO" id="GO:0008934">
    <property type="term" value="F:inositol monophosphate 1-phosphatase activity"/>
    <property type="evidence" value="ECO:0007669"/>
    <property type="project" value="TreeGrafter"/>
</dbReference>
<dbReference type="GO" id="GO:0046854">
    <property type="term" value="P:phosphatidylinositol phosphate biosynthetic process"/>
    <property type="evidence" value="ECO:0007669"/>
    <property type="project" value="InterPro"/>
</dbReference>
<accession>A0A4P2VNX5</accession>
<evidence type="ECO:0000256" key="3">
    <source>
        <dbReference type="ARBA" id="ARBA00022842"/>
    </source>
</evidence>
<dbReference type="InterPro" id="IPR000760">
    <property type="entry name" value="Inositol_monophosphatase-like"/>
</dbReference>
<organism evidence="5 6">
    <name type="scientific">Fluviispira sanaruensis</name>
    <dbReference type="NCBI Taxonomy" id="2493639"/>
    <lineage>
        <taxon>Bacteria</taxon>
        <taxon>Pseudomonadati</taxon>
        <taxon>Bdellovibrionota</taxon>
        <taxon>Oligoflexia</taxon>
        <taxon>Silvanigrellales</taxon>
        <taxon>Silvanigrellaceae</taxon>
        <taxon>Fluviispira</taxon>
    </lineage>
</organism>
<evidence type="ECO:0000313" key="6">
    <source>
        <dbReference type="Proteomes" id="UP000291236"/>
    </source>
</evidence>
<dbReference type="GO" id="GO:0006020">
    <property type="term" value="P:inositol metabolic process"/>
    <property type="evidence" value="ECO:0007669"/>
    <property type="project" value="TreeGrafter"/>
</dbReference>
<feature type="binding site" evidence="4">
    <location>
        <position position="223"/>
    </location>
    <ligand>
        <name>Mg(2+)</name>
        <dbReference type="ChEBI" id="CHEBI:18420"/>
        <label>1</label>
        <note>catalytic</note>
    </ligand>
</feature>
<dbReference type="EMBL" id="AP019368">
    <property type="protein sequence ID" value="BBH53790.1"/>
    <property type="molecule type" value="Genomic_DNA"/>
</dbReference>
<evidence type="ECO:0000313" key="5">
    <source>
        <dbReference type="EMBL" id="BBH53790.1"/>
    </source>
</evidence>
<keyword evidence="3 4" id="KW-0460">Magnesium</keyword>
<keyword evidence="2" id="KW-0378">Hydrolase</keyword>
<dbReference type="PROSITE" id="PS00630">
    <property type="entry name" value="IMP_2"/>
    <property type="match status" value="1"/>
</dbReference>
<dbReference type="PROSITE" id="PS00629">
    <property type="entry name" value="IMP_1"/>
    <property type="match status" value="1"/>
</dbReference>
<evidence type="ECO:0000256" key="2">
    <source>
        <dbReference type="ARBA" id="ARBA00022801"/>
    </source>
</evidence>
<feature type="binding site" evidence="4">
    <location>
        <position position="94"/>
    </location>
    <ligand>
        <name>Mg(2+)</name>
        <dbReference type="ChEBI" id="CHEBI:18420"/>
        <label>1</label>
        <note>catalytic</note>
    </ligand>
</feature>
<gene>
    <name evidence="5" type="ORF">JCM31447_22400</name>
</gene>
<feature type="binding site" evidence="4">
    <location>
        <position position="91"/>
    </location>
    <ligand>
        <name>Mg(2+)</name>
        <dbReference type="ChEBI" id="CHEBI:18420"/>
        <label>1</label>
        <note>catalytic</note>
    </ligand>
</feature>